<feature type="non-terminal residue" evidence="2">
    <location>
        <position position="50"/>
    </location>
</feature>
<dbReference type="AlphaFoldDB" id="A0A392R0K1"/>
<accession>A0A392R0K1</accession>
<proteinExistence type="predicted"/>
<comment type="caution">
    <text evidence="2">The sequence shown here is derived from an EMBL/GenBank/DDBJ whole genome shotgun (WGS) entry which is preliminary data.</text>
</comment>
<evidence type="ECO:0000313" key="2">
    <source>
        <dbReference type="EMBL" id="MCI30098.1"/>
    </source>
</evidence>
<evidence type="ECO:0000313" key="3">
    <source>
        <dbReference type="Proteomes" id="UP000265520"/>
    </source>
</evidence>
<sequence length="50" mass="5328">MVVKRDVSAADVAYSSSMSSAGTKRSVRDRIGNNGDNSMWHGNGLSGNKR</sequence>
<organism evidence="2 3">
    <name type="scientific">Trifolium medium</name>
    <dbReference type="NCBI Taxonomy" id="97028"/>
    <lineage>
        <taxon>Eukaryota</taxon>
        <taxon>Viridiplantae</taxon>
        <taxon>Streptophyta</taxon>
        <taxon>Embryophyta</taxon>
        <taxon>Tracheophyta</taxon>
        <taxon>Spermatophyta</taxon>
        <taxon>Magnoliopsida</taxon>
        <taxon>eudicotyledons</taxon>
        <taxon>Gunneridae</taxon>
        <taxon>Pentapetalae</taxon>
        <taxon>rosids</taxon>
        <taxon>fabids</taxon>
        <taxon>Fabales</taxon>
        <taxon>Fabaceae</taxon>
        <taxon>Papilionoideae</taxon>
        <taxon>50 kb inversion clade</taxon>
        <taxon>NPAAA clade</taxon>
        <taxon>Hologalegina</taxon>
        <taxon>IRL clade</taxon>
        <taxon>Trifolieae</taxon>
        <taxon>Trifolium</taxon>
    </lineage>
</organism>
<dbReference type="EMBL" id="LXQA010177053">
    <property type="protein sequence ID" value="MCI30098.1"/>
    <property type="molecule type" value="Genomic_DNA"/>
</dbReference>
<protein>
    <submittedName>
        <fullName evidence="2">SAM domain family protein</fullName>
    </submittedName>
</protein>
<dbReference type="Proteomes" id="UP000265520">
    <property type="component" value="Unassembled WGS sequence"/>
</dbReference>
<feature type="compositionally biased region" description="Low complexity" evidence="1">
    <location>
        <begin position="9"/>
        <end position="21"/>
    </location>
</feature>
<name>A0A392R0K1_9FABA</name>
<reference evidence="2 3" key="1">
    <citation type="journal article" date="2018" name="Front. Plant Sci.">
        <title>Red Clover (Trifolium pratense) and Zigzag Clover (T. medium) - A Picture of Genomic Similarities and Differences.</title>
        <authorList>
            <person name="Dluhosova J."/>
            <person name="Istvanek J."/>
            <person name="Nedelnik J."/>
            <person name="Repkova J."/>
        </authorList>
    </citation>
    <scope>NUCLEOTIDE SEQUENCE [LARGE SCALE GENOMIC DNA]</scope>
    <source>
        <strain evidence="3">cv. 10/8</strain>
        <tissue evidence="2">Leaf</tissue>
    </source>
</reference>
<keyword evidence="3" id="KW-1185">Reference proteome</keyword>
<evidence type="ECO:0000256" key="1">
    <source>
        <dbReference type="SAM" id="MobiDB-lite"/>
    </source>
</evidence>
<feature type="region of interest" description="Disordered" evidence="1">
    <location>
        <begin position="1"/>
        <end position="50"/>
    </location>
</feature>